<evidence type="ECO:0000256" key="7">
    <source>
        <dbReference type="ARBA" id="ARBA00022989"/>
    </source>
</evidence>
<reference evidence="12" key="1">
    <citation type="submission" date="2020-10" db="EMBL/GenBank/DDBJ databases">
        <authorList>
            <person name="Gilroy R."/>
        </authorList>
    </citation>
    <scope>NUCLEOTIDE SEQUENCE</scope>
    <source>
        <strain evidence="12">ChiSjej4B22-8349</strain>
    </source>
</reference>
<protein>
    <submittedName>
        <fullName evidence="12">Preprotein translocase subunit YajC</fullName>
    </submittedName>
</protein>
<evidence type="ECO:0000256" key="3">
    <source>
        <dbReference type="ARBA" id="ARBA00022448"/>
    </source>
</evidence>
<evidence type="ECO:0000256" key="2">
    <source>
        <dbReference type="ARBA" id="ARBA00006742"/>
    </source>
</evidence>
<keyword evidence="3" id="KW-0813">Transport</keyword>
<dbReference type="PANTHER" id="PTHR33909:SF1">
    <property type="entry name" value="SEC TRANSLOCON ACCESSORY COMPLEX SUBUNIT YAJC"/>
    <property type="match status" value="1"/>
</dbReference>
<feature type="compositionally biased region" description="Basic and acidic residues" evidence="10">
    <location>
        <begin position="86"/>
        <end position="99"/>
    </location>
</feature>
<organism evidence="12 13">
    <name type="scientific">Candidatus Allocopromorpha excrementipullorum</name>
    <dbReference type="NCBI Taxonomy" id="2840743"/>
    <lineage>
        <taxon>Bacteria</taxon>
        <taxon>Bacillati</taxon>
        <taxon>Bacillota</taxon>
        <taxon>Clostridia</taxon>
        <taxon>Eubacteriales</taxon>
        <taxon>Eubacteriaceae</taxon>
        <taxon>Eubacteriaceae incertae sedis</taxon>
        <taxon>Candidatus Allocopromorpha</taxon>
    </lineage>
</organism>
<evidence type="ECO:0000313" key="12">
    <source>
        <dbReference type="EMBL" id="HIU95249.1"/>
    </source>
</evidence>
<keyword evidence="5 11" id="KW-0812">Transmembrane</keyword>
<name>A0A9D1N502_9FIRM</name>
<dbReference type="Proteomes" id="UP000824130">
    <property type="component" value="Unassembled WGS sequence"/>
</dbReference>
<feature type="region of interest" description="Disordered" evidence="10">
    <location>
        <begin position="86"/>
        <end position="182"/>
    </location>
</feature>
<comment type="subcellular location">
    <subcellularLocation>
        <location evidence="1">Cell membrane</location>
        <topology evidence="1">Single-pass membrane protein</topology>
    </subcellularLocation>
</comment>
<gene>
    <name evidence="12" type="primary">yajC</name>
    <name evidence="12" type="ORF">IAD25_00865</name>
</gene>
<accession>A0A9D1N502</accession>
<keyword evidence="9 11" id="KW-0472">Membrane</keyword>
<dbReference type="AlphaFoldDB" id="A0A9D1N502"/>
<keyword evidence="7 11" id="KW-1133">Transmembrane helix</keyword>
<reference evidence="12" key="2">
    <citation type="journal article" date="2021" name="PeerJ">
        <title>Extensive microbial diversity within the chicken gut microbiome revealed by metagenomics and culture.</title>
        <authorList>
            <person name="Gilroy R."/>
            <person name="Ravi A."/>
            <person name="Getino M."/>
            <person name="Pursley I."/>
            <person name="Horton D.L."/>
            <person name="Alikhan N.F."/>
            <person name="Baker D."/>
            <person name="Gharbi K."/>
            <person name="Hall N."/>
            <person name="Watson M."/>
            <person name="Adriaenssens E.M."/>
            <person name="Foster-Nyarko E."/>
            <person name="Jarju S."/>
            <person name="Secka A."/>
            <person name="Antonio M."/>
            <person name="Oren A."/>
            <person name="Chaudhuri R.R."/>
            <person name="La Ragione R."/>
            <person name="Hildebrand F."/>
            <person name="Pallen M.J."/>
        </authorList>
    </citation>
    <scope>NUCLEOTIDE SEQUENCE</scope>
    <source>
        <strain evidence="12">ChiSjej4B22-8349</strain>
    </source>
</reference>
<comment type="similarity">
    <text evidence="2">Belongs to the YajC family.</text>
</comment>
<evidence type="ECO:0000256" key="6">
    <source>
        <dbReference type="ARBA" id="ARBA00022927"/>
    </source>
</evidence>
<feature type="compositionally biased region" description="Acidic residues" evidence="10">
    <location>
        <begin position="151"/>
        <end position="174"/>
    </location>
</feature>
<evidence type="ECO:0000256" key="5">
    <source>
        <dbReference type="ARBA" id="ARBA00022692"/>
    </source>
</evidence>
<dbReference type="EMBL" id="DVOB01000019">
    <property type="protein sequence ID" value="HIU95249.1"/>
    <property type="molecule type" value="Genomic_DNA"/>
</dbReference>
<evidence type="ECO:0000256" key="4">
    <source>
        <dbReference type="ARBA" id="ARBA00022475"/>
    </source>
</evidence>
<keyword evidence="8" id="KW-0811">Translocation</keyword>
<keyword evidence="4" id="KW-1003">Cell membrane</keyword>
<evidence type="ECO:0000256" key="10">
    <source>
        <dbReference type="SAM" id="MobiDB-lite"/>
    </source>
</evidence>
<sequence length="182" mass="20577">MSGTLTMILPLIILLAIMYFLLIRPQKKREKEINAMRKGVQVGDEIITIGGICGKIVKTKEESLVIQVGADKVKFEIMRWAVSRVVEESRKPASKVRSEEPDEVEEAEEEKKPVKKPRRIKKATPVEETEEKAETEEVEAEEAEEVKAPETDEAADNVDDADEAEAPETEEEKAEEEKKEDK</sequence>
<evidence type="ECO:0000256" key="9">
    <source>
        <dbReference type="ARBA" id="ARBA00023136"/>
    </source>
</evidence>
<feature type="compositionally biased region" description="Basic residues" evidence="10">
    <location>
        <begin position="113"/>
        <end position="122"/>
    </location>
</feature>
<dbReference type="GO" id="GO:0005886">
    <property type="term" value="C:plasma membrane"/>
    <property type="evidence" value="ECO:0007669"/>
    <property type="project" value="UniProtKB-SubCell"/>
</dbReference>
<dbReference type="NCBIfam" id="TIGR00739">
    <property type="entry name" value="yajC"/>
    <property type="match status" value="1"/>
</dbReference>
<proteinExistence type="inferred from homology"/>
<evidence type="ECO:0000313" key="13">
    <source>
        <dbReference type="Proteomes" id="UP000824130"/>
    </source>
</evidence>
<comment type="caution">
    <text evidence="12">The sequence shown here is derived from an EMBL/GenBank/DDBJ whole genome shotgun (WGS) entry which is preliminary data.</text>
</comment>
<evidence type="ECO:0000256" key="11">
    <source>
        <dbReference type="SAM" id="Phobius"/>
    </source>
</evidence>
<feature type="compositionally biased region" description="Acidic residues" evidence="10">
    <location>
        <begin position="127"/>
        <end position="144"/>
    </location>
</feature>
<keyword evidence="6" id="KW-0653">Protein transport</keyword>
<dbReference type="PANTHER" id="PTHR33909">
    <property type="entry name" value="SEC TRANSLOCON ACCESSORY COMPLEX SUBUNIT YAJC"/>
    <property type="match status" value="1"/>
</dbReference>
<dbReference type="Pfam" id="PF02699">
    <property type="entry name" value="YajC"/>
    <property type="match status" value="1"/>
</dbReference>
<feature type="transmembrane region" description="Helical" evidence="11">
    <location>
        <begin position="6"/>
        <end position="23"/>
    </location>
</feature>
<evidence type="ECO:0000256" key="8">
    <source>
        <dbReference type="ARBA" id="ARBA00023010"/>
    </source>
</evidence>
<evidence type="ECO:0000256" key="1">
    <source>
        <dbReference type="ARBA" id="ARBA00004162"/>
    </source>
</evidence>
<dbReference type="PRINTS" id="PR01853">
    <property type="entry name" value="YAJCTRNLCASE"/>
</dbReference>
<dbReference type="SMART" id="SM01323">
    <property type="entry name" value="YajC"/>
    <property type="match status" value="1"/>
</dbReference>
<dbReference type="GO" id="GO:0015031">
    <property type="term" value="P:protein transport"/>
    <property type="evidence" value="ECO:0007669"/>
    <property type="project" value="UniProtKB-KW"/>
</dbReference>
<dbReference type="InterPro" id="IPR003849">
    <property type="entry name" value="Preprotein_translocase_YajC"/>
</dbReference>